<feature type="transmembrane region" description="Helical" evidence="11">
    <location>
        <begin position="327"/>
        <end position="352"/>
    </location>
</feature>
<feature type="transmembrane region" description="Helical" evidence="11">
    <location>
        <begin position="27"/>
        <end position="48"/>
    </location>
</feature>
<sequence length="467" mass="50881">MEAFIILIFVLGYLAITLEHNLKLDKLIPALAMMAICWAMVAVGVDGFTQWFDSSSHSLLTDAYTSLNHDGKMHLMEETLLHHLGKTAEILVFLLGAMTIVEIIDYFDGFSTIKSYVNFKSKKKLLWMFCILAFVLSAIIDNLTATIVLISILQKIVKKREDRIWFAGLIIIAANAGGAWSPIGDVTTTMLWIGKKVSAGMLFIYLFIPSLLCMIVPTVIASRLSAFQGDIEVDESDTSKPGPNSARMLYLGLGMIVFVPFFKTATHLPPYVGMMLSLAVVATFAEIYSRSKFSISSVEGEEAVGHEEHAHHSPVHSSLSKIEMPSILFFLGILMAVAALESLGILFGFAQNLKETIPMMGTELHGEGVSDLVVMLLGVGSAVIDNVPLVAASLGMFTESIDNELWHFIAFAAGTGGSMLIIGSAAGVVAMGMEKIDFFWYLKKISWLALIGFVVGSVAFMGIRTLI</sequence>
<feature type="transmembrane region" description="Helical" evidence="11">
    <location>
        <begin position="445"/>
        <end position="463"/>
    </location>
</feature>
<keyword evidence="14" id="KW-1185">Reference proteome</keyword>
<dbReference type="EMBL" id="CP018155">
    <property type="protein sequence ID" value="APG65057.1"/>
    <property type="molecule type" value="Genomic_DNA"/>
</dbReference>
<feature type="transmembrane region" description="Helical" evidence="11">
    <location>
        <begin position="245"/>
        <end position="262"/>
    </location>
</feature>
<accession>A0A1L3JIW9</accession>
<evidence type="ECO:0000256" key="7">
    <source>
        <dbReference type="ARBA" id="ARBA00023065"/>
    </source>
</evidence>
<organism evidence="13 14">
    <name type="scientific">Tenacibaculum todarodis</name>
    <dbReference type="NCBI Taxonomy" id="1850252"/>
    <lineage>
        <taxon>Bacteria</taxon>
        <taxon>Pseudomonadati</taxon>
        <taxon>Bacteroidota</taxon>
        <taxon>Flavobacteriia</taxon>
        <taxon>Flavobacteriales</taxon>
        <taxon>Flavobacteriaceae</taxon>
        <taxon>Tenacibaculum</taxon>
    </lineage>
</organism>
<evidence type="ECO:0000313" key="14">
    <source>
        <dbReference type="Proteomes" id="UP000181898"/>
    </source>
</evidence>
<gene>
    <name evidence="13" type="ORF">LPB136_06665</name>
</gene>
<dbReference type="NCBIfam" id="NF038006">
    <property type="entry name" value="NhaD_1"/>
    <property type="match status" value="1"/>
</dbReference>
<evidence type="ECO:0000256" key="4">
    <source>
        <dbReference type="ARBA" id="ARBA00022692"/>
    </source>
</evidence>
<dbReference type="PANTHER" id="PTHR43269:SF2">
    <property type="entry name" value="SODIUM_PROTON ANTIPORTER 1-RELATED"/>
    <property type="match status" value="1"/>
</dbReference>
<evidence type="ECO:0000313" key="13">
    <source>
        <dbReference type="EMBL" id="APG65057.1"/>
    </source>
</evidence>
<proteinExistence type="inferred from homology"/>
<dbReference type="KEGG" id="ten:LPB136_06665"/>
<dbReference type="PANTHER" id="PTHR43269">
    <property type="entry name" value="SODIUM/PROTON ANTIPORTER 1-RELATED"/>
    <property type="match status" value="1"/>
</dbReference>
<keyword evidence="7" id="KW-0406">Ion transport</keyword>
<keyword evidence="6" id="KW-0915">Sodium</keyword>
<evidence type="ECO:0000256" key="6">
    <source>
        <dbReference type="ARBA" id="ARBA00023053"/>
    </source>
</evidence>
<feature type="transmembrane region" description="Helical" evidence="11">
    <location>
        <begin position="409"/>
        <end position="433"/>
    </location>
</feature>
<dbReference type="Proteomes" id="UP000181898">
    <property type="component" value="Chromosome"/>
</dbReference>
<protein>
    <submittedName>
        <fullName evidence="13">Sodium:proton antiporter</fullName>
    </submittedName>
</protein>
<dbReference type="STRING" id="1850252.LPB136_06665"/>
<evidence type="ECO:0000256" key="2">
    <source>
        <dbReference type="ARBA" id="ARBA00022448"/>
    </source>
</evidence>
<dbReference type="InterPro" id="IPR004680">
    <property type="entry name" value="Cit_transptr-like_dom"/>
</dbReference>
<feature type="transmembrane region" description="Helical" evidence="11">
    <location>
        <begin position="125"/>
        <end position="152"/>
    </location>
</feature>
<feature type="transmembrane region" description="Helical" evidence="11">
    <location>
        <begin position="372"/>
        <end position="397"/>
    </location>
</feature>
<dbReference type="GO" id="GO:0016020">
    <property type="term" value="C:membrane"/>
    <property type="evidence" value="ECO:0007669"/>
    <property type="project" value="UniProtKB-SubCell"/>
</dbReference>
<dbReference type="Pfam" id="PF03600">
    <property type="entry name" value="CitMHS"/>
    <property type="match status" value="1"/>
</dbReference>
<keyword evidence="3" id="KW-0050">Antiport</keyword>
<evidence type="ECO:0000259" key="12">
    <source>
        <dbReference type="Pfam" id="PF03600"/>
    </source>
</evidence>
<evidence type="ECO:0000256" key="9">
    <source>
        <dbReference type="ARBA" id="ARBA00023201"/>
    </source>
</evidence>
<feature type="domain" description="Citrate transporter-like" evidence="12">
    <location>
        <begin position="28"/>
        <end position="392"/>
    </location>
</feature>
<keyword evidence="5 11" id="KW-1133">Transmembrane helix</keyword>
<evidence type="ECO:0000256" key="5">
    <source>
        <dbReference type="ARBA" id="ARBA00022989"/>
    </source>
</evidence>
<reference evidence="13 14" key="1">
    <citation type="submission" date="2016-11" db="EMBL/GenBank/DDBJ databases">
        <title>Tenacibaculum sp. LPB0136, isolated from marine environment.</title>
        <authorList>
            <person name="Kim E."/>
            <person name="Yi H."/>
        </authorList>
    </citation>
    <scope>NUCLEOTIDE SEQUENCE [LARGE SCALE GENOMIC DNA]</scope>
    <source>
        <strain evidence="13 14">LPB0136</strain>
    </source>
</reference>
<keyword evidence="4 11" id="KW-0812">Transmembrane</keyword>
<evidence type="ECO:0000256" key="8">
    <source>
        <dbReference type="ARBA" id="ARBA00023136"/>
    </source>
</evidence>
<feature type="transmembrane region" description="Helical" evidence="11">
    <location>
        <begin position="268"/>
        <end position="288"/>
    </location>
</feature>
<keyword evidence="9" id="KW-0739">Sodium transport</keyword>
<feature type="transmembrane region" description="Helical" evidence="11">
    <location>
        <begin position="203"/>
        <end position="224"/>
    </location>
</feature>
<evidence type="ECO:0000256" key="11">
    <source>
        <dbReference type="SAM" id="Phobius"/>
    </source>
</evidence>
<evidence type="ECO:0000256" key="1">
    <source>
        <dbReference type="ARBA" id="ARBA00004141"/>
    </source>
</evidence>
<keyword evidence="8 11" id="KW-0472">Membrane</keyword>
<evidence type="ECO:0000256" key="10">
    <source>
        <dbReference type="ARBA" id="ARBA00025753"/>
    </source>
</evidence>
<comment type="subcellular location">
    <subcellularLocation>
        <location evidence="1">Membrane</location>
        <topology evidence="1">Multi-pass membrane protein</topology>
    </subcellularLocation>
</comment>
<evidence type="ECO:0000256" key="3">
    <source>
        <dbReference type="ARBA" id="ARBA00022449"/>
    </source>
</evidence>
<dbReference type="RefSeq" id="WP_072555383.1">
    <property type="nucleotide sequence ID" value="NZ_CP018155.1"/>
</dbReference>
<dbReference type="OrthoDB" id="9772058at2"/>
<comment type="similarity">
    <text evidence="10">Belongs to the NhaD Na(+)/H(+) (TC 2.A.62) antiporter family.</text>
</comment>
<dbReference type="AlphaFoldDB" id="A0A1L3JIW9"/>
<feature type="transmembrane region" description="Helical" evidence="11">
    <location>
        <begin position="164"/>
        <end position="183"/>
    </location>
</feature>
<dbReference type="GO" id="GO:0015297">
    <property type="term" value="F:antiporter activity"/>
    <property type="evidence" value="ECO:0007669"/>
    <property type="project" value="UniProtKB-KW"/>
</dbReference>
<keyword evidence="2" id="KW-0813">Transport</keyword>
<name>A0A1L3JIW9_9FLAO</name>
<dbReference type="GO" id="GO:0006814">
    <property type="term" value="P:sodium ion transport"/>
    <property type="evidence" value="ECO:0007669"/>
    <property type="project" value="UniProtKB-KW"/>
</dbReference>
<dbReference type="InterPro" id="IPR045016">
    <property type="entry name" value="NhaD-like"/>
</dbReference>